<comment type="caution">
    <text evidence="2">The sequence shown here is derived from an EMBL/GenBank/DDBJ whole genome shotgun (WGS) entry which is preliminary data.</text>
</comment>
<evidence type="ECO:0000313" key="3">
    <source>
        <dbReference type="Proteomes" id="UP000324222"/>
    </source>
</evidence>
<evidence type="ECO:0000313" key="2">
    <source>
        <dbReference type="EMBL" id="MPC08477.1"/>
    </source>
</evidence>
<proteinExistence type="predicted"/>
<organism evidence="2 3">
    <name type="scientific">Portunus trituberculatus</name>
    <name type="common">Swimming crab</name>
    <name type="synonym">Neptunus trituberculatus</name>
    <dbReference type="NCBI Taxonomy" id="210409"/>
    <lineage>
        <taxon>Eukaryota</taxon>
        <taxon>Metazoa</taxon>
        <taxon>Ecdysozoa</taxon>
        <taxon>Arthropoda</taxon>
        <taxon>Crustacea</taxon>
        <taxon>Multicrustacea</taxon>
        <taxon>Malacostraca</taxon>
        <taxon>Eumalacostraca</taxon>
        <taxon>Eucarida</taxon>
        <taxon>Decapoda</taxon>
        <taxon>Pleocyemata</taxon>
        <taxon>Brachyura</taxon>
        <taxon>Eubrachyura</taxon>
        <taxon>Portunoidea</taxon>
        <taxon>Portunidae</taxon>
        <taxon>Portuninae</taxon>
        <taxon>Portunus</taxon>
    </lineage>
</organism>
<feature type="region of interest" description="Disordered" evidence="1">
    <location>
        <begin position="52"/>
        <end position="86"/>
    </location>
</feature>
<gene>
    <name evidence="2" type="ORF">E2C01_001063</name>
</gene>
<reference evidence="2 3" key="1">
    <citation type="submission" date="2019-05" db="EMBL/GenBank/DDBJ databases">
        <title>Another draft genome of Portunus trituberculatus and its Hox gene families provides insights of decapod evolution.</title>
        <authorList>
            <person name="Jeong J.-H."/>
            <person name="Song I."/>
            <person name="Kim S."/>
            <person name="Choi T."/>
            <person name="Kim D."/>
            <person name="Ryu S."/>
            <person name="Kim W."/>
        </authorList>
    </citation>
    <scope>NUCLEOTIDE SEQUENCE [LARGE SCALE GENOMIC DNA]</scope>
    <source>
        <tissue evidence="2">Muscle</tissue>
    </source>
</reference>
<sequence length="112" mass="12085">MEINNKRGAERKIVSQPSPNHSTSTPHSESAPKHTQSLLYIQSPNLKVKKVTSPRPINLNVQNPIRNPEFSHMSPQNPCHLSARPQGTIGGGFGAISATPAAPYCSYTAGEQ</sequence>
<feature type="region of interest" description="Disordered" evidence="1">
    <location>
        <begin position="1"/>
        <end position="38"/>
    </location>
</feature>
<name>A0A5B7CG95_PORTR</name>
<protein>
    <submittedName>
        <fullName evidence="2">Uncharacterized protein</fullName>
    </submittedName>
</protein>
<dbReference type="AlphaFoldDB" id="A0A5B7CG95"/>
<evidence type="ECO:0000256" key="1">
    <source>
        <dbReference type="SAM" id="MobiDB-lite"/>
    </source>
</evidence>
<accession>A0A5B7CG95</accession>
<feature type="compositionally biased region" description="Basic and acidic residues" evidence="1">
    <location>
        <begin position="1"/>
        <end position="13"/>
    </location>
</feature>
<dbReference type="EMBL" id="VSRR010000031">
    <property type="protein sequence ID" value="MPC08477.1"/>
    <property type="molecule type" value="Genomic_DNA"/>
</dbReference>
<dbReference type="Proteomes" id="UP000324222">
    <property type="component" value="Unassembled WGS sequence"/>
</dbReference>
<keyword evidence="3" id="KW-1185">Reference proteome</keyword>
<feature type="compositionally biased region" description="Low complexity" evidence="1">
    <location>
        <begin position="15"/>
        <end position="29"/>
    </location>
</feature>